<dbReference type="InParanoid" id="A0A409YC95"/>
<dbReference type="STRING" id="231916.A0A409YC95"/>
<accession>A0A409YC95</accession>
<gene>
    <name evidence="1" type="ORF">CVT26_012330</name>
</gene>
<protein>
    <submittedName>
        <fullName evidence="1">Uncharacterized protein</fullName>
    </submittedName>
</protein>
<evidence type="ECO:0000313" key="2">
    <source>
        <dbReference type="Proteomes" id="UP000284706"/>
    </source>
</evidence>
<keyword evidence="2" id="KW-1185">Reference proteome</keyword>
<dbReference type="AlphaFoldDB" id="A0A409YC95"/>
<dbReference type="EMBL" id="NHYE01000995">
    <property type="protein sequence ID" value="PPR00637.1"/>
    <property type="molecule type" value="Genomic_DNA"/>
</dbReference>
<reference evidence="1 2" key="1">
    <citation type="journal article" date="2018" name="Evol. Lett.">
        <title>Horizontal gene cluster transfer increased hallucinogenic mushroom diversity.</title>
        <authorList>
            <person name="Reynolds H.T."/>
            <person name="Vijayakumar V."/>
            <person name="Gluck-Thaler E."/>
            <person name="Korotkin H.B."/>
            <person name="Matheny P.B."/>
            <person name="Slot J.C."/>
        </authorList>
    </citation>
    <scope>NUCLEOTIDE SEQUENCE [LARGE SCALE GENOMIC DNA]</scope>
    <source>
        <strain evidence="1 2">SRW20</strain>
    </source>
</reference>
<sequence length="153" mass="18164">MAFRKIPREIKIAAIQMYQANLLPLAIILDFLDFSYATFYRAYGLWLKTGDVVRHRHVTQGRKHLMHFSNIEYLKRIIRHHPDWFLDELAYLLETNRFIAANFTTVHWELVRAGISTKKIKKVASERNDDLRADFIRHMADYSPEQLGFLDEV</sequence>
<organism evidence="1 2">
    <name type="scientific">Gymnopilus dilepis</name>
    <dbReference type="NCBI Taxonomy" id="231916"/>
    <lineage>
        <taxon>Eukaryota</taxon>
        <taxon>Fungi</taxon>
        <taxon>Dikarya</taxon>
        <taxon>Basidiomycota</taxon>
        <taxon>Agaricomycotina</taxon>
        <taxon>Agaricomycetes</taxon>
        <taxon>Agaricomycetidae</taxon>
        <taxon>Agaricales</taxon>
        <taxon>Agaricineae</taxon>
        <taxon>Hymenogastraceae</taxon>
        <taxon>Gymnopilus</taxon>
    </lineage>
</organism>
<evidence type="ECO:0000313" key="1">
    <source>
        <dbReference type="EMBL" id="PPR00637.1"/>
    </source>
</evidence>
<proteinExistence type="predicted"/>
<dbReference type="SUPFAM" id="SSF46689">
    <property type="entry name" value="Homeodomain-like"/>
    <property type="match status" value="1"/>
</dbReference>
<dbReference type="Proteomes" id="UP000284706">
    <property type="component" value="Unassembled WGS sequence"/>
</dbReference>
<dbReference type="OrthoDB" id="2994945at2759"/>
<dbReference type="PANTHER" id="PTHR46564:SF1">
    <property type="entry name" value="TRANSPOSASE"/>
    <property type="match status" value="1"/>
</dbReference>
<comment type="caution">
    <text evidence="1">The sequence shown here is derived from an EMBL/GenBank/DDBJ whole genome shotgun (WGS) entry which is preliminary data.</text>
</comment>
<dbReference type="PANTHER" id="PTHR46564">
    <property type="entry name" value="TRANSPOSASE"/>
    <property type="match status" value="1"/>
</dbReference>
<name>A0A409YC95_9AGAR</name>
<dbReference type="InterPro" id="IPR009057">
    <property type="entry name" value="Homeodomain-like_sf"/>
</dbReference>